<proteinExistence type="predicted"/>
<sequence>MTWLAAGDSNTKFFHNQAQQRKRVNNISGLLNNDGIWCTAEDQVEDIVVSYFDDLFSTTQLVDLTDTLSAVERMVTLEANQTLLRPFIADEVRVALFQMHPSKASGLDDLQSAFVPRRLIIDNESVAFELIHKLKGKRVGKKGEMALKLDMSKAYDRVEWIWGLTHLLSGREVIRKGTRWNLQEERLVRPVWNGTKSGVFTVKSVYEMLEGDRRSAVTGESSNRGRLRWLWRKIWKRKIRSSATCPICLQEDETTMHILWQCAMARNIWALVPGCMQKLPNCGEDYSLFMKRIFTDFSKEDTKEWAVIIWSIWNARNHFVHDEIQSDPLVIKNGALSIQHDFKMAKSSLNPPEPVG</sequence>
<organism evidence="1">
    <name type="scientific">Fagus sylvatica</name>
    <name type="common">Beechnut</name>
    <dbReference type="NCBI Taxonomy" id="28930"/>
    <lineage>
        <taxon>Eukaryota</taxon>
        <taxon>Viridiplantae</taxon>
        <taxon>Streptophyta</taxon>
        <taxon>Embryophyta</taxon>
        <taxon>Tracheophyta</taxon>
        <taxon>Spermatophyta</taxon>
        <taxon>Magnoliopsida</taxon>
        <taxon>eudicotyledons</taxon>
        <taxon>Gunneridae</taxon>
        <taxon>Pentapetalae</taxon>
        <taxon>rosids</taxon>
        <taxon>fabids</taxon>
        <taxon>Fagales</taxon>
        <taxon>Fagaceae</taxon>
        <taxon>Fagus</taxon>
    </lineage>
</organism>
<evidence type="ECO:0000313" key="1">
    <source>
        <dbReference type="EMBL" id="SPC79384.1"/>
    </source>
</evidence>
<reference evidence="1" key="1">
    <citation type="submission" date="2018-02" db="EMBL/GenBank/DDBJ databases">
        <authorList>
            <person name="Cohen D.B."/>
            <person name="Kent A.D."/>
        </authorList>
    </citation>
    <scope>NUCLEOTIDE SEQUENCE</scope>
</reference>
<accession>A0A2N9EXV2</accession>
<dbReference type="EMBL" id="OIVN01000384">
    <property type="protein sequence ID" value="SPC79384.1"/>
    <property type="molecule type" value="Genomic_DNA"/>
</dbReference>
<protein>
    <submittedName>
        <fullName evidence="1">Uncharacterized protein</fullName>
    </submittedName>
</protein>
<dbReference type="AlphaFoldDB" id="A0A2N9EXV2"/>
<gene>
    <name evidence="1" type="ORF">FSB_LOCUS7266</name>
</gene>
<name>A0A2N9EXV2_FAGSY</name>